<evidence type="ECO:0008006" key="3">
    <source>
        <dbReference type="Google" id="ProtNLM"/>
    </source>
</evidence>
<proteinExistence type="predicted"/>
<dbReference type="AlphaFoldDB" id="A0A916UR65"/>
<dbReference type="InterPro" id="IPR022037">
    <property type="entry name" value="DUF3606"/>
</dbReference>
<sequence>MPDDRTKVGAADRASVAANEDYEIDDLAQKHDLTRQQVLDLISAHGNSREKLDAAAEELKRTLAAH</sequence>
<reference evidence="1" key="2">
    <citation type="submission" date="2020-09" db="EMBL/GenBank/DDBJ databases">
        <authorList>
            <person name="Sun Q."/>
            <person name="Zhou Y."/>
        </authorList>
    </citation>
    <scope>NUCLEOTIDE SEQUENCE</scope>
    <source>
        <strain evidence="1">CGMCC 1.12919</strain>
    </source>
</reference>
<dbReference type="Proteomes" id="UP000637002">
    <property type="component" value="Unassembled WGS sequence"/>
</dbReference>
<comment type="caution">
    <text evidence="1">The sequence shown here is derived from an EMBL/GenBank/DDBJ whole genome shotgun (WGS) entry which is preliminary data.</text>
</comment>
<keyword evidence="2" id="KW-1185">Reference proteome</keyword>
<evidence type="ECO:0000313" key="2">
    <source>
        <dbReference type="Proteomes" id="UP000637002"/>
    </source>
</evidence>
<name>A0A916UR65_9HYPH</name>
<accession>A0A916UR65</accession>
<reference evidence="1" key="1">
    <citation type="journal article" date="2014" name="Int. J. Syst. Evol. Microbiol.">
        <title>Complete genome sequence of Corynebacterium casei LMG S-19264T (=DSM 44701T), isolated from a smear-ripened cheese.</title>
        <authorList>
            <consortium name="US DOE Joint Genome Institute (JGI-PGF)"/>
            <person name="Walter F."/>
            <person name="Albersmeier A."/>
            <person name="Kalinowski J."/>
            <person name="Ruckert C."/>
        </authorList>
    </citation>
    <scope>NUCLEOTIDE SEQUENCE</scope>
    <source>
        <strain evidence="1">CGMCC 1.12919</strain>
    </source>
</reference>
<dbReference type="Pfam" id="PF12244">
    <property type="entry name" value="DUF3606"/>
    <property type="match status" value="1"/>
</dbReference>
<dbReference type="EMBL" id="BMGG01000009">
    <property type="protein sequence ID" value="GGC82983.1"/>
    <property type="molecule type" value="Genomic_DNA"/>
</dbReference>
<dbReference type="RefSeq" id="WP_188611535.1">
    <property type="nucleotide sequence ID" value="NZ_BMGG01000009.1"/>
</dbReference>
<organism evidence="1 2">
    <name type="scientific">Chelatococcus reniformis</name>
    <dbReference type="NCBI Taxonomy" id="1494448"/>
    <lineage>
        <taxon>Bacteria</taxon>
        <taxon>Pseudomonadati</taxon>
        <taxon>Pseudomonadota</taxon>
        <taxon>Alphaproteobacteria</taxon>
        <taxon>Hyphomicrobiales</taxon>
        <taxon>Chelatococcaceae</taxon>
        <taxon>Chelatococcus</taxon>
    </lineage>
</organism>
<evidence type="ECO:0000313" key="1">
    <source>
        <dbReference type="EMBL" id="GGC82983.1"/>
    </source>
</evidence>
<gene>
    <name evidence="1" type="ORF">GCM10010994_46090</name>
</gene>
<protein>
    <recommendedName>
        <fullName evidence="3">DUF3606 domain-containing protein</fullName>
    </recommendedName>
</protein>